<comment type="caution">
    <text evidence="2">The sequence shown here is derived from an EMBL/GenBank/DDBJ whole genome shotgun (WGS) entry which is preliminary data.</text>
</comment>
<dbReference type="PANTHER" id="PTHR35213:SF3">
    <property type="entry name" value="MYB-LIKE DOMAIN-CONTAINING PROTEIN"/>
    <property type="match status" value="1"/>
</dbReference>
<protein>
    <submittedName>
        <fullName evidence="2">Uncharacterized protein</fullName>
    </submittedName>
</protein>
<feature type="region of interest" description="Disordered" evidence="1">
    <location>
        <begin position="194"/>
        <end position="289"/>
    </location>
</feature>
<keyword evidence="3" id="KW-1185">Reference proteome</keyword>
<feature type="region of interest" description="Disordered" evidence="1">
    <location>
        <begin position="530"/>
        <end position="553"/>
    </location>
</feature>
<evidence type="ECO:0000256" key="1">
    <source>
        <dbReference type="SAM" id="MobiDB-lite"/>
    </source>
</evidence>
<name>A0ABD3P7C0_9STRA</name>
<dbReference type="PANTHER" id="PTHR35213">
    <property type="entry name" value="RING-TYPE DOMAIN-CONTAINING PROTEIN-RELATED"/>
    <property type="match status" value="1"/>
</dbReference>
<dbReference type="AlphaFoldDB" id="A0ABD3P7C0"/>
<sequence length="553" mass="61198">MELPAARDDNKLIGTERQSNKILKPESEYSNGRSQMRELAARYGMTREEMELIVNDVQQKDLSLEWLKQPRVQQIVQHRKGRWVHEEEQFADFLCKEFCMGLSEIDDGTTKRAYLSSKLACTKMRISKKFKGKNSGKEVFKKHTSTPDGFCYPPLEIAFYKERHAELEKQFIESVLKSEINGYMKNLRNKKNVSVSPPLLDPQPTSHDTPLPNTSSRRVSATVSPTNGVESSQNAGLETLAPSQKGRIQLNRKNKANTGMNDPVILSRSSSDGMPPDSSSHQKAKSSGVYIRPSPGFASSQAQACLSFLPSNPVENQGSPRVPAFAYDNQDVHVPGDRFDGHGFTPLSIPLLPEYGIGNRFKTIPTATAPKAVCATPSEPSPTTTNLSSLNENSFYSNSISLGGAEAHYCDNDMPDLLLGFDNHVAFMKQDTAEHMTHSFEARLIPEDSHFFAGAGCIGESPFITSRSFNELHRHLGIGLSSDKVSHLDLNHHQGTNAKDIVPTASSVSKQGRLLPDSFVHVSDFPQSQPHMNGFHQYPSRRTSCSSDLSTSD</sequence>
<dbReference type="Proteomes" id="UP001530315">
    <property type="component" value="Unassembled WGS sequence"/>
</dbReference>
<feature type="compositionally biased region" description="Polar residues" evidence="1">
    <location>
        <begin position="203"/>
        <end position="236"/>
    </location>
</feature>
<evidence type="ECO:0000313" key="2">
    <source>
        <dbReference type="EMBL" id="KAL3783898.1"/>
    </source>
</evidence>
<accession>A0ABD3P7C0</accession>
<feature type="compositionally biased region" description="Polar residues" evidence="1">
    <location>
        <begin position="540"/>
        <end position="553"/>
    </location>
</feature>
<organism evidence="2 3">
    <name type="scientific">Stephanodiscus triporus</name>
    <dbReference type="NCBI Taxonomy" id="2934178"/>
    <lineage>
        <taxon>Eukaryota</taxon>
        <taxon>Sar</taxon>
        <taxon>Stramenopiles</taxon>
        <taxon>Ochrophyta</taxon>
        <taxon>Bacillariophyta</taxon>
        <taxon>Coscinodiscophyceae</taxon>
        <taxon>Thalassiosirophycidae</taxon>
        <taxon>Stephanodiscales</taxon>
        <taxon>Stephanodiscaceae</taxon>
        <taxon>Stephanodiscus</taxon>
    </lineage>
</organism>
<reference evidence="2 3" key="1">
    <citation type="submission" date="2024-10" db="EMBL/GenBank/DDBJ databases">
        <title>Updated reference genomes for cyclostephanoid diatoms.</title>
        <authorList>
            <person name="Roberts W.R."/>
            <person name="Alverson A.J."/>
        </authorList>
    </citation>
    <scope>NUCLEOTIDE SEQUENCE [LARGE SCALE GENOMIC DNA]</scope>
    <source>
        <strain evidence="2 3">AJA276-08</strain>
    </source>
</reference>
<evidence type="ECO:0000313" key="3">
    <source>
        <dbReference type="Proteomes" id="UP001530315"/>
    </source>
</evidence>
<feature type="region of interest" description="Disordered" evidence="1">
    <location>
        <begin position="1"/>
        <end position="20"/>
    </location>
</feature>
<dbReference type="EMBL" id="JALLAZ020000950">
    <property type="protein sequence ID" value="KAL3783898.1"/>
    <property type="molecule type" value="Genomic_DNA"/>
</dbReference>
<gene>
    <name evidence="2" type="ORF">ACHAW5_007042</name>
</gene>
<feature type="compositionally biased region" description="Basic and acidic residues" evidence="1">
    <location>
        <begin position="1"/>
        <end position="11"/>
    </location>
</feature>
<feature type="compositionally biased region" description="Low complexity" evidence="1">
    <location>
        <begin position="267"/>
        <end position="279"/>
    </location>
</feature>
<proteinExistence type="predicted"/>